<reference evidence="3 4" key="1">
    <citation type="journal article" date="2024" name="BMC Genomics">
        <title>Genome assembly of redclaw crayfish (Cherax quadricarinatus) provides insights into its immune adaptation and hypoxia tolerance.</title>
        <authorList>
            <person name="Liu Z."/>
            <person name="Zheng J."/>
            <person name="Li H."/>
            <person name="Fang K."/>
            <person name="Wang S."/>
            <person name="He J."/>
            <person name="Zhou D."/>
            <person name="Weng S."/>
            <person name="Chi M."/>
            <person name="Gu Z."/>
            <person name="He J."/>
            <person name="Li F."/>
            <person name="Wang M."/>
        </authorList>
    </citation>
    <scope>NUCLEOTIDE SEQUENCE [LARGE SCALE GENOMIC DNA]</scope>
    <source>
        <strain evidence="3">ZL_2023a</strain>
    </source>
</reference>
<keyword evidence="4" id="KW-1185">Reference proteome</keyword>
<organism evidence="3 4">
    <name type="scientific">Cherax quadricarinatus</name>
    <name type="common">Australian red claw crayfish</name>
    <dbReference type="NCBI Taxonomy" id="27406"/>
    <lineage>
        <taxon>Eukaryota</taxon>
        <taxon>Metazoa</taxon>
        <taxon>Ecdysozoa</taxon>
        <taxon>Arthropoda</taxon>
        <taxon>Crustacea</taxon>
        <taxon>Multicrustacea</taxon>
        <taxon>Malacostraca</taxon>
        <taxon>Eumalacostraca</taxon>
        <taxon>Eucarida</taxon>
        <taxon>Decapoda</taxon>
        <taxon>Pleocyemata</taxon>
        <taxon>Astacidea</taxon>
        <taxon>Parastacoidea</taxon>
        <taxon>Parastacidae</taxon>
        <taxon>Cherax</taxon>
    </lineage>
</organism>
<comment type="caution">
    <text evidence="3">The sequence shown here is derived from an EMBL/GenBank/DDBJ whole genome shotgun (WGS) entry which is preliminary data.</text>
</comment>
<dbReference type="SUPFAM" id="SSF50729">
    <property type="entry name" value="PH domain-like"/>
    <property type="match status" value="1"/>
</dbReference>
<dbReference type="Proteomes" id="UP001445076">
    <property type="component" value="Unassembled WGS sequence"/>
</dbReference>
<sequence>VVGEVCLQSSPSLILYITLYIKKMEFAELIRISRCDRVMLHRPHHPVLDGTLCITGHHLIASARAEEHEELWLLHSNIDAVERRQQGMTGGTLWLKCKDLRILQLDVIGADQFAKVADTLEDLTRVEEPLLQYPFFYRAMYTVLEDGWTTFMPESEFSRLVQPGDDWRISYVNKDYKVCPSYPSAVVVPKNIEDNDLIAIANFRQAGRFPVLAYRHEGS</sequence>
<accession>A0AAW0YNZ3</accession>
<feature type="domain" description="Myotubularin phosphatase" evidence="2">
    <location>
        <begin position="147"/>
        <end position="219"/>
    </location>
</feature>
<dbReference type="Pfam" id="PF06602">
    <property type="entry name" value="Myotub-related"/>
    <property type="match status" value="1"/>
</dbReference>
<name>A0AAW0YNZ3_CHEQU</name>
<comment type="similarity">
    <text evidence="1">Belongs to the protein-tyrosine phosphatase family. Non-receptor class myotubularin subfamily.</text>
</comment>
<feature type="non-terminal residue" evidence="3">
    <location>
        <position position="219"/>
    </location>
</feature>
<dbReference type="GO" id="GO:0010507">
    <property type="term" value="P:negative regulation of autophagy"/>
    <property type="evidence" value="ECO:0007669"/>
    <property type="project" value="TreeGrafter"/>
</dbReference>
<dbReference type="PROSITE" id="PS51339">
    <property type="entry name" value="PPASE_MYOTUBULARIN"/>
    <property type="match status" value="1"/>
</dbReference>
<dbReference type="InterPro" id="IPR029021">
    <property type="entry name" value="Prot-tyrosine_phosphatase-like"/>
</dbReference>
<dbReference type="SUPFAM" id="SSF52799">
    <property type="entry name" value="(Phosphotyrosine protein) phosphatases II"/>
    <property type="match status" value="1"/>
</dbReference>
<dbReference type="GO" id="GO:0019903">
    <property type="term" value="F:protein phosphatase binding"/>
    <property type="evidence" value="ECO:0007669"/>
    <property type="project" value="TreeGrafter"/>
</dbReference>
<dbReference type="PANTHER" id="PTHR10807:SF73">
    <property type="entry name" value="LD06050P"/>
    <property type="match status" value="1"/>
</dbReference>
<proteinExistence type="inferred from homology"/>
<dbReference type="PANTHER" id="PTHR10807">
    <property type="entry name" value="MYOTUBULARIN-RELATED"/>
    <property type="match status" value="1"/>
</dbReference>
<evidence type="ECO:0000256" key="1">
    <source>
        <dbReference type="ARBA" id="ARBA00007471"/>
    </source>
</evidence>
<dbReference type="InterPro" id="IPR048994">
    <property type="entry name" value="PH-GRAM_MTMR6-9"/>
</dbReference>
<protein>
    <recommendedName>
        <fullName evidence="2">Myotubularin phosphatase domain-containing protein</fullName>
    </recommendedName>
</protein>
<dbReference type="InterPro" id="IPR011993">
    <property type="entry name" value="PH-like_dom_sf"/>
</dbReference>
<dbReference type="InterPro" id="IPR010569">
    <property type="entry name" value="Myotubularin-like_Pase_dom"/>
</dbReference>
<dbReference type="GO" id="GO:0046856">
    <property type="term" value="P:phosphatidylinositol dephosphorylation"/>
    <property type="evidence" value="ECO:0007669"/>
    <property type="project" value="TreeGrafter"/>
</dbReference>
<dbReference type="AlphaFoldDB" id="A0AAW0YNZ3"/>
<dbReference type="CDD" id="cd13211">
    <property type="entry name" value="PH-GRAM_MTMR9"/>
    <property type="match status" value="1"/>
</dbReference>
<dbReference type="Gene3D" id="2.30.29.30">
    <property type="entry name" value="Pleckstrin-homology domain (PH domain)/Phosphotyrosine-binding domain (PTB)"/>
    <property type="match status" value="1"/>
</dbReference>
<dbReference type="GO" id="GO:0005737">
    <property type="term" value="C:cytoplasm"/>
    <property type="evidence" value="ECO:0007669"/>
    <property type="project" value="TreeGrafter"/>
</dbReference>
<evidence type="ECO:0000259" key="2">
    <source>
        <dbReference type="PROSITE" id="PS51339"/>
    </source>
</evidence>
<evidence type="ECO:0000313" key="3">
    <source>
        <dbReference type="EMBL" id="KAK8753280.1"/>
    </source>
</evidence>
<evidence type="ECO:0000313" key="4">
    <source>
        <dbReference type="Proteomes" id="UP001445076"/>
    </source>
</evidence>
<feature type="non-terminal residue" evidence="3">
    <location>
        <position position="1"/>
    </location>
</feature>
<dbReference type="EMBL" id="JARKIK010000003">
    <property type="protein sequence ID" value="KAK8753280.1"/>
    <property type="molecule type" value="Genomic_DNA"/>
</dbReference>
<dbReference type="Pfam" id="PF21098">
    <property type="entry name" value="PH-GRAM_MTMR6-like"/>
    <property type="match status" value="1"/>
</dbReference>
<gene>
    <name evidence="3" type="ORF">OTU49_003661</name>
</gene>
<dbReference type="InterPro" id="IPR030564">
    <property type="entry name" value="Myotubularin"/>
</dbReference>